<keyword evidence="2 7" id="KW-0813">Transport</keyword>
<keyword evidence="5 7" id="KW-1133">Transmembrane helix</keyword>
<dbReference type="CDD" id="cd06261">
    <property type="entry name" value="TM_PBP2"/>
    <property type="match status" value="1"/>
</dbReference>
<feature type="transmembrane region" description="Helical" evidence="7">
    <location>
        <begin position="74"/>
        <end position="95"/>
    </location>
</feature>
<dbReference type="SUPFAM" id="SSF161098">
    <property type="entry name" value="MetI-like"/>
    <property type="match status" value="1"/>
</dbReference>
<evidence type="ECO:0000256" key="1">
    <source>
        <dbReference type="ARBA" id="ARBA00004651"/>
    </source>
</evidence>
<dbReference type="InterPro" id="IPR035906">
    <property type="entry name" value="MetI-like_sf"/>
</dbReference>
<evidence type="ECO:0000256" key="5">
    <source>
        <dbReference type="ARBA" id="ARBA00022989"/>
    </source>
</evidence>
<dbReference type="RefSeq" id="WP_069151991.1">
    <property type="nucleotide sequence ID" value="NZ_MCGH01000002.1"/>
</dbReference>
<dbReference type="GO" id="GO:0055085">
    <property type="term" value="P:transmembrane transport"/>
    <property type="evidence" value="ECO:0007669"/>
    <property type="project" value="InterPro"/>
</dbReference>
<evidence type="ECO:0000256" key="4">
    <source>
        <dbReference type="ARBA" id="ARBA00022692"/>
    </source>
</evidence>
<feature type="transmembrane region" description="Helical" evidence="7">
    <location>
        <begin position="261"/>
        <end position="280"/>
    </location>
</feature>
<dbReference type="EMBL" id="MCGH01000002">
    <property type="protein sequence ID" value="ODM05850.1"/>
    <property type="molecule type" value="Genomic_DNA"/>
</dbReference>
<organism evidence="9 10">
    <name type="scientific">Eisenbergiella tayi</name>
    <dbReference type="NCBI Taxonomy" id="1432052"/>
    <lineage>
        <taxon>Bacteria</taxon>
        <taxon>Bacillati</taxon>
        <taxon>Bacillota</taxon>
        <taxon>Clostridia</taxon>
        <taxon>Lachnospirales</taxon>
        <taxon>Lachnospiraceae</taxon>
        <taxon>Eisenbergiella</taxon>
    </lineage>
</organism>
<dbReference type="PANTHER" id="PTHR43744:SF9">
    <property type="entry name" value="POLYGALACTURONAN_RHAMNOGALACTURONAN TRANSPORT SYSTEM PERMEASE PROTEIN YTCP"/>
    <property type="match status" value="1"/>
</dbReference>
<evidence type="ECO:0000313" key="9">
    <source>
        <dbReference type="EMBL" id="ODM05850.1"/>
    </source>
</evidence>
<comment type="similarity">
    <text evidence="7">Belongs to the binding-protein-dependent transport system permease family.</text>
</comment>
<keyword evidence="6 7" id="KW-0472">Membrane</keyword>
<sequence length="295" mass="32828">MVGKNKTGQIVLNILFILLCTAAVAPFLLLLSSSLTDEATLMREGYNFIPKVFSMNAYVYLFSSSMKIIKGYGITILVTVLGTTLSVLMTTLFAYPLSRKELPWRGFFAFFVFFTMLFNGGLVPTYMMWTQSFHIKNTLWALIIPGLLMNGFYIIMMRSFFQANIPDALIEAARIDGGGEYRILFQVVTPLSKPIMATMALMIGLGYWNDWMNSLYYITDDKLFSIQAILNTIITNIQFLTSGQSSAASSVNVANLPSIGIRMAIAVIGILPVLCIYPFFQKYFVKGIVVGGVKG</sequence>
<dbReference type="InterPro" id="IPR000515">
    <property type="entry name" value="MetI-like"/>
</dbReference>
<dbReference type="AlphaFoldDB" id="A0A1E3AAQ9"/>
<dbReference type="PROSITE" id="PS50928">
    <property type="entry name" value="ABC_TM1"/>
    <property type="match status" value="1"/>
</dbReference>
<name>A0A1E3AAQ9_9FIRM</name>
<dbReference type="Gene3D" id="1.10.3720.10">
    <property type="entry name" value="MetI-like"/>
    <property type="match status" value="1"/>
</dbReference>
<feature type="transmembrane region" description="Helical" evidence="7">
    <location>
        <begin position="107"/>
        <end position="127"/>
    </location>
</feature>
<comment type="caution">
    <text evidence="9">The sequence shown here is derived from an EMBL/GenBank/DDBJ whole genome shotgun (WGS) entry which is preliminary data.</text>
</comment>
<evidence type="ECO:0000313" key="10">
    <source>
        <dbReference type="Proteomes" id="UP000094067"/>
    </source>
</evidence>
<comment type="subcellular location">
    <subcellularLocation>
        <location evidence="1 7">Cell membrane</location>
        <topology evidence="1 7">Multi-pass membrane protein</topology>
    </subcellularLocation>
</comment>
<feature type="transmembrane region" description="Helical" evidence="7">
    <location>
        <begin position="139"/>
        <end position="161"/>
    </location>
</feature>
<evidence type="ECO:0000256" key="2">
    <source>
        <dbReference type="ARBA" id="ARBA00022448"/>
    </source>
</evidence>
<dbReference type="GO" id="GO:0005886">
    <property type="term" value="C:plasma membrane"/>
    <property type="evidence" value="ECO:0007669"/>
    <property type="project" value="UniProtKB-SubCell"/>
</dbReference>
<accession>A0A1E3AAQ9</accession>
<dbReference type="PANTHER" id="PTHR43744">
    <property type="entry name" value="ABC TRANSPORTER PERMEASE PROTEIN MG189-RELATED-RELATED"/>
    <property type="match status" value="1"/>
</dbReference>
<dbReference type="PATRIC" id="fig|1432052.4.peg.1937"/>
<keyword evidence="4 7" id="KW-0812">Transmembrane</keyword>
<evidence type="ECO:0000256" key="3">
    <source>
        <dbReference type="ARBA" id="ARBA00022475"/>
    </source>
</evidence>
<evidence type="ECO:0000256" key="7">
    <source>
        <dbReference type="RuleBase" id="RU363032"/>
    </source>
</evidence>
<evidence type="ECO:0000256" key="6">
    <source>
        <dbReference type="ARBA" id="ARBA00023136"/>
    </source>
</evidence>
<dbReference type="Pfam" id="PF00528">
    <property type="entry name" value="BPD_transp_1"/>
    <property type="match status" value="1"/>
</dbReference>
<feature type="transmembrane region" description="Helical" evidence="7">
    <location>
        <begin position="12"/>
        <end position="33"/>
    </location>
</feature>
<dbReference type="Proteomes" id="UP000094067">
    <property type="component" value="Unassembled WGS sequence"/>
</dbReference>
<gene>
    <name evidence="9" type="primary">araQ_40</name>
    <name evidence="9" type="ORF">BEI61_01739</name>
</gene>
<feature type="domain" description="ABC transmembrane type-1" evidence="8">
    <location>
        <begin position="72"/>
        <end position="280"/>
    </location>
</feature>
<keyword evidence="3" id="KW-1003">Cell membrane</keyword>
<proteinExistence type="inferred from homology"/>
<reference evidence="9 10" key="1">
    <citation type="submission" date="2016-07" db="EMBL/GenBank/DDBJ databases">
        <title>Characterization of isolates of Eisenbergiella tayi derived from blood cultures, using whole genome sequencing.</title>
        <authorList>
            <person name="Burdz T."/>
            <person name="Wiebe D."/>
            <person name="Huynh C."/>
            <person name="Bernard K."/>
        </authorList>
    </citation>
    <scope>NUCLEOTIDE SEQUENCE [LARGE SCALE GENOMIC DNA]</scope>
    <source>
        <strain evidence="9 10">NML 110608</strain>
    </source>
</reference>
<feature type="transmembrane region" description="Helical" evidence="7">
    <location>
        <begin position="45"/>
        <end position="62"/>
    </location>
</feature>
<protein>
    <submittedName>
        <fullName evidence="9">L-arabinose transport system permease protein AraQ</fullName>
    </submittedName>
</protein>
<evidence type="ECO:0000259" key="8">
    <source>
        <dbReference type="PROSITE" id="PS50928"/>
    </source>
</evidence>